<keyword evidence="1" id="KW-0614">Plasmid</keyword>
<accession>A0A1L5PHL6</accession>
<evidence type="ECO:0000313" key="2">
    <source>
        <dbReference type="Proteomes" id="UP000185109"/>
    </source>
</evidence>
<proteinExistence type="predicted"/>
<name>A0A1L5PHL6_RHIET</name>
<dbReference type="AlphaFoldDB" id="A0A1L5PHL6"/>
<dbReference type="Proteomes" id="UP000185109">
    <property type="component" value="Plasmid pRsp8C3c"/>
</dbReference>
<geneLocation type="plasmid" evidence="2">
    <name>prsp8c3c</name>
</geneLocation>
<protein>
    <submittedName>
        <fullName evidence="1">Uncharacterized protein</fullName>
    </submittedName>
</protein>
<evidence type="ECO:0000313" key="1">
    <source>
        <dbReference type="EMBL" id="APO79622.1"/>
    </source>
</evidence>
<gene>
    <name evidence="1" type="ORF">AM571_PC01892</name>
</gene>
<dbReference type="EMBL" id="CP017244">
    <property type="protein sequence ID" value="APO79622.1"/>
    <property type="molecule type" value="Genomic_DNA"/>
</dbReference>
<organism evidence="1 2">
    <name type="scientific">Rhizobium etli 8C-3</name>
    <dbReference type="NCBI Taxonomy" id="538025"/>
    <lineage>
        <taxon>Bacteria</taxon>
        <taxon>Pseudomonadati</taxon>
        <taxon>Pseudomonadota</taxon>
        <taxon>Alphaproteobacteria</taxon>
        <taxon>Hyphomicrobiales</taxon>
        <taxon>Rhizobiaceae</taxon>
        <taxon>Rhizobium/Agrobacterium group</taxon>
        <taxon>Rhizobium</taxon>
    </lineage>
</organism>
<sequence length="63" mass="7183">MGLRSVKLRVRHWRRELKAQRRATVRFETAPGHHLQIDFGDMKVWGSAASMFAFAPPAHQGIA</sequence>
<reference evidence="1 2" key="1">
    <citation type="submission" date="2016-09" db="EMBL/GenBank/DDBJ databases">
        <title>The complete genome sequences of Rhizobium gallicum, symbiovars gallicum and phaseoli, symbionts associated to common bean (Phaseolus vulgaris).</title>
        <authorList>
            <person name="Bustos P."/>
            <person name="Santamaria R.I."/>
            <person name="Perez-Carrascal O.M."/>
            <person name="Juarez S."/>
            <person name="Lozano L."/>
            <person name="Martinez-Flores I."/>
            <person name="Martinez-Romero E."/>
            <person name="Cevallos M."/>
            <person name="Romero D."/>
            <person name="Davila G."/>
            <person name="Gonzalez V."/>
        </authorList>
    </citation>
    <scope>NUCLEOTIDE SEQUENCE [LARGE SCALE GENOMIC DNA]</scope>
    <source>
        <strain evidence="1 2">8C-3</strain>
        <plasmid evidence="2">Plasmid prsp8c3c</plasmid>
    </source>
</reference>